<evidence type="ECO:0000313" key="2">
    <source>
        <dbReference type="Proteomes" id="UP000183200"/>
    </source>
</evidence>
<proteinExistence type="predicted"/>
<reference evidence="2" key="1">
    <citation type="submission" date="2016-10" db="EMBL/GenBank/DDBJ databases">
        <authorList>
            <person name="Varghese N."/>
            <person name="Submissions S."/>
        </authorList>
    </citation>
    <scope>NUCLEOTIDE SEQUENCE [LARGE SCALE GENOMIC DNA]</scope>
    <source>
        <strain evidence="2">DSM 19110</strain>
    </source>
</reference>
<dbReference type="OrthoDB" id="2112366at2"/>
<dbReference type="RefSeq" id="WP_074604820.1">
    <property type="nucleotide sequence ID" value="NZ_FNGY01000001.1"/>
</dbReference>
<organism evidence="1 2">
    <name type="scientific">Pedobacter steynii</name>
    <dbReference type="NCBI Taxonomy" id="430522"/>
    <lineage>
        <taxon>Bacteria</taxon>
        <taxon>Pseudomonadati</taxon>
        <taxon>Bacteroidota</taxon>
        <taxon>Sphingobacteriia</taxon>
        <taxon>Sphingobacteriales</taxon>
        <taxon>Sphingobacteriaceae</taxon>
        <taxon>Pedobacter</taxon>
    </lineage>
</organism>
<evidence type="ECO:0000313" key="1">
    <source>
        <dbReference type="EMBL" id="SDL59123.1"/>
    </source>
</evidence>
<sequence>MFNKEIYIKEMTKMVDNAIERMKNEYSQFKIFTASIWTDPNAAASSIGFDSKENSLKNVDKSNEWDKKYYEKYLAEGDLEQAALFKPKEATRMCNPADYNLKDFEETSHKSFSKNWESETDGKCWTELYPALREIGKYAFAKIKNANLEDGFELSINSKKDWYGKTWKI</sequence>
<dbReference type="AlphaFoldDB" id="A0A1G9LBI7"/>
<accession>A0A1G9LBI7</accession>
<name>A0A1G9LBI7_9SPHI</name>
<dbReference type="EMBL" id="FNGY01000001">
    <property type="protein sequence ID" value="SDL59123.1"/>
    <property type="molecule type" value="Genomic_DNA"/>
</dbReference>
<keyword evidence="2" id="KW-1185">Reference proteome</keyword>
<gene>
    <name evidence="1" type="ORF">SAMN05421820_101832</name>
</gene>
<protein>
    <submittedName>
        <fullName evidence="1">Uncharacterized protein</fullName>
    </submittedName>
</protein>
<dbReference type="Proteomes" id="UP000183200">
    <property type="component" value="Unassembled WGS sequence"/>
</dbReference>